<dbReference type="AlphaFoldDB" id="A0A369WSI7"/>
<dbReference type="SUPFAM" id="SSF52096">
    <property type="entry name" value="ClpP/crotonase"/>
    <property type="match status" value="1"/>
</dbReference>
<comment type="pathway">
    <text evidence="2">Lipid metabolism; fatty acid beta-oxidation.</text>
</comment>
<dbReference type="Gene3D" id="3.90.226.10">
    <property type="entry name" value="2-enoyl-CoA Hydratase, Chain A, domain 1"/>
    <property type="match status" value="1"/>
</dbReference>
<accession>A0A369WSI7</accession>
<dbReference type="InterPro" id="IPR008927">
    <property type="entry name" value="6-PGluconate_DH-like_C_sf"/>
</dbReference>
<evidence type="ECO:0000256" key="7">
    <source>
        <dbReference type="ARBA" id="ARBA00023098"/>
    </source>
</evidence>
<reference evidence="15 16" key="1">
    <citation type="submission" date="2018-07" db="EMBL/GenBank/DDBJ databases">
        <title>Motiliproteus coralliicola sp. nov., a bacterium isolated from Coral.</title>
        <authorList>
            <person name="Wang G."/>
        </authorList>
    </citation>
    <scope>NUCLEOTIDE SEQUENCE [LARGE SCALE GENOMIC DNA]</scope>
    <source>
        <strain evidence="15 16">C34</strain>
    </source>
</reference>
<dbReference type="GO" id="GO:0016853">
    <property type="term" value="F:isomerase activity"/>
    <property type="evidence" value="ECO:0007669"/>
    <property type="project" value="UniProtKB-KW"/>
</dbReference>
<evidence type="ECO:0000256" key="1">
    <source>
        <dbReference type="ARBA" id="ARBA00004275"/>
    </source>
</evidence>
<keyword evidence="7" id="KW-0443">Lipid metabolism</keyword>
<proteinExistence type="predicted"/>
<keyword evidence="16" id="KW-1185">Reference proteome</keyword>
<dbReference type="Pfam" id="PF02737">
    <property type="entry name" value="3HCDH_N"/>
    <property type="match status" value="1"/>
</dbReference>
<dbReference type="InterPro" id="IPR029045">
    <property type="entry name" value="ClpP/crotonase-like_dom_sf"/>
</dbReference>
<evidence type="ECO:0000313" key="15">
    <source>
        <dbReference type="EMBL" id="RDE24637.1"/>
    </source>
</evidence>
<dbReference type="RefSeq" id="WP_114694223.1">
    <property type="nucleotide sequence ID" value="NZ_QQOH01000001.1"/>
</dbReference>
<dbReference type="PANTHER" id="PTHR23309">
    <property type="entry name" value="3-HYDROXYACYL-COA DEHYROGENASE"/>
    <property type="match status" value="1"/>
</dbReference>
<sequence length="695" mass="75804">MAVVEIEIRANVAVIQVDNPPVNAISSQIRSGLVEAIEQIEDNNAVDRAILICRGRTFMAGADVREFSQQPQPPHLPEVTAAIEASHKPVTAVIHGQSLGGGLEIALACHYRIALAGSRLGLPEVKLGLLPGAGGTQRLPRLLGAEAALSMIVSGDPVSAEKALESGLIDGLCQLSTENPLADLFEYALDFAQHLDLSETSHRRLSLRSATAPNAGLYDQWRERYTKRQRGVDAPQACIDAIEAATSLPFDQGIARERELFLSLRGSDQSQALQHLFFAERRALRNTGVGTAQARPINCVAIIGAGTMGTGIAMSFANAGIPVTLLEIDPQALARGMDRIASQYAATVKRGKCSQDEAEQRRELIQGTTDYAQLARIDLVIEAVFEKLEVKQQVFEQLDRHCKPDAILATNTSYLDINQIAAVTSRPQQVLGLHFFSPANIMKLVEVIKADRTSDVAMSSVLQQLKRLGKVSVTAGVCHGFIGNRMYQSYQREVGLLMLEGAKPSQIDNALYQFGMAMGPLAVADLSGLDIGYLMRRSLDESKYEQRAFLIHDRLVESDRKGRKSGAGFYRYDASSTANQDDPEVLELIKTIATEQGVEQRSIDTEEIVQRCMLALINEAGHILDEGIAASAADIDLVYCHGYGFPKHRGGPMQLASCWGLAQVEKQIDELARTQGPRWWNASKSLRDAAQKNSW</sequence>
<evidence type="ECO:0000259" key="14">
    <source>
        <dbReference type="Pfam" id="PF02737"/>
    </source>
</evidence>
<dbReference type="FunFam" id="1.10.1040.50:FF:000006">
    <property type="entry name" value="Peroxisomal bifunctional enzyme"/>
    <property type="match status" value="1"/>
</dbReference>
<dbReference type="InterPro" id="IPR001753">
    <property type="entry name" value="Enoyl-CoA_hydra/iso"/>
</dbReference>
<dbReference type="FunFam" id="3.40.50.720:FF:000009">
    <property type="entry name" value="Fatty oxidation complex, alpha subunit"/>
    <property type="match status" value="1"/>
</dbReference>
<keyword evidence="3" id="KW-0276">Fatty acid metabolism</keyword>
<evidence type="ECO:0000256" key="4">
    <source>
        <dbReference type="ARBA" id="ARBA00022963"/>
    </source>
</evidence>
<dbReference type="GO" id="GO:0003857">
    <property type="term" value="F:(3S)-3-hydroxyacyl-CoA dehydrogenase (NAD+) activity"/>
    <property type="evidence" value="ECO:0007669"/>
    <property type="project" value="UniProtKB-EC"/>
</dbReference>
<evidence type="ECO:0000313" key="16">
    <source>
        <dbReference type="Proteomes" id="UP000253769"/>
    </source>
</evidence>
<keyword evidence="5" id="KW-0560">Oxidoreductase</keyword>
<dbReference type="Pfam" id="PF00378">
    <property type="entry name" value="ECH_1"/>
    <property type="match status" value="1"/>
</dbReference>
<feature type="domain" description="3-hydroxyacyl-CoA dehydrogenase C-terminal" evidence="13">
    <location>
        <begin position="480"/>
        <end position="572"/>
    </location>
</feature>
<dbReference type="EMBL" id="QQOH01000001">
    <property type="protein sequence ID" value="RDE24637.1"/>
    <property type="molecule type" value="Genomic_DNA"/>
</dbReference>
<dbReference type="GO" id="GO:0004300">
    <property type="term" value="F:enoyl-CoA hydratase activity"/>
    <property type="evidence" value="ECO:0007669"/>
    <property type="project" value="UniProtKB-ARBA"/>
</dbReference>
<dbReference type="InterPro" id="IPR036291">
    <property type="entry name" value="NAD(P)-bd_dom_sf"/>
</dbReference>
<gene>
    <name evidence="15" type="ORF">DV711_03350</name>
</gene>
<feature type="domain" description="3-hydroxyacyl-CoA dehydrogenase NAD binding" evidence="14">
    <location>
        <begin position="300"/>
        <end position="475"/>
    </location>
</feature>
<dbReference type="Gene3D" id="3.40.50.720">
    <property type="entry name" value="NAD(P)-binding Rossmann-like Domain"/>
    <property type="match status" value="1"/>
</dbReference>
<keyword evidence="9" id="KW-0413">Isomerase</keyword>
<dbReference type="UniPathway" id="UPA00659"/>
<evidence type="ECO:0000256" key="11">
    <source>
        <dbReference type="ARBA" id="ARBA00023268"/>
    </source>
</evidence>
<keyword evidence="8" id="KW-0576">Peroxisome</keyword>
<dbReference type="Gene3D" id="1.10.1040.50">
    <property type="match status" value="1"/>
</dbReference>
<evidence type="ECO:0000256" key="2">
    <source>
        <dbReference type="ARBA" id="ARBA00005005"/>
    </source>
</evidence>
<evidence type="ECO:0000256" key="3">
    <source>
        <dbReference type="ARBA" id="ARBA00022832"/>
    </source>
</evidence>
<name>A0A369WSI7_9GAMM</name>
<protein>
    <submittedName>
        <fullName evidence="15">3-hydroxyacyl-CoA dehydrogenase</fullName>
    </submittedName>
</protein>
<evidence type="ECO:0000256" key="6">
    <source>
        <dbReference type="ARBA" id="ARBA00023027"/>
    </source>
</evidence>
<dbReference type="CDD" id="cd06558">
    <property type="entry name" value="crotonase-like"/>
    <property type="match status" value="1"/>
</dbReference>
<dbReference type="GO" id="GO:0070403">
    <property type="term" value="F:NAD+ binding"/>
    <property type="evidence" value="ECO:0007669"/>
    <property type="project" value="InterPro"/>
</dbReference>
<dbReference type="Proteomes" id="UP000253769">
    <property type="component" value="Unassembled WGS sequence"/>
</dbReference>
<comment type="caution">
    <text evidence="15">The sequence shown here is derived from an EMBL/GenBank/DDBJ whole genome shotgun (WGS) entry which is preliminary data.</text>
</comment>
<evidence type="ECO:0000256" key="5">
    <source>
        <dbReference type="ARBA" id="ARBA00023002"/>
    </source>
</evidence>
<comment type="subcellular location">
    <subcellularLocation>
        <location evidence="1">Peroxisome</location>
    </subcellularLocation>
</comment>
<evidence type="ECO:0000256" key="8">
    <source>
        <dbReference type="ARBA" id="ARBA00023140"/>
    </source>
</evidence>
<dbReference type="OrthoDB" id="5389341at2"/>
<organism evidence="15 16">
    <name type="scientific">Motiliproteus coralliicola</name>
    <dbReference type="NCBI Taxonomy" id="2283196"/>
    <lineage>
        <taxon>Bacteria</taxon>
        <taxon>Pseudomonadati</taxon>
        <taxon>Pseudomonadota</taxon>
        <taxon>Gammaproteobacteria</taxon>
        <taxon>Oceanospirillales</taxon>
        <taxon>Oceanospirillaceae</taxon>
        <taxon>Motiliproteus</taxon>
    </lineage>
</organism>
<dbReference type="InterPro" id="IPR006108">
    <property type="entry name" value="3HC_DH_C"/>
</dbReference>
<evidence type="ECO:0000256" key="9">
    <source>
        <dbReference type="ARBA" id="ARBA00023235"/>
    </source>
</evidence>
<feature type="domain" description="3-hydroxyacyl-CoA dehydrogenase C-terminal" evidence="13">
    <location>
        <begin position="608"/>
        <end position="691"/>
    </location>
</feature>
<comment type="catalytic activity">
    <reaction evidence="12">
        <text>a (3S)-3-hydroxyacyl-CoA + NAD(+) = a 3-oxoacyl-CoA + NADH + H(+)</text>
        <dbReference type="Rhea" id="RHEA:22432"/>
        <dbReference type="ChEBI" id="CHEBI:15378"/>
        <dbReference type="ChEBI" id="CHEBI:57318"/>
        <dbReference type="ChEBI" id="CHEBI:57540"/>
        <dbReference type="ChEBI" id="CHEBI:57945"/>
        <dbReference type="ChEBI" id="CHEBI:90726"/>
        <dbReference type="EC" id="1.1.1.35"/>
    </reaction>
</comment>
<keyword evidence="6" id="KW-0520">NAD</keyword>
<dbReference type="Pfam" id="PF00725">
    <property type="entry name" value="3HCDH"/>
    <property type="match status" value="2"/>
</dbReference>
<dbReference type="SUPFAM" id="SSF48179">
    <property type="entry name" value="6-phosphogluconate dehydrogenase C-terminal domain-like"/>
    <property type="match status" value="2"/>
</dbReference>
<keyword evidence="4" id="KW-0442">Lipid degradation</keyword>
<evidence type="ECO:0000259" key="13">
    <source>
        <dbReference type="Pfam" id="PF00725"/>
    </source>
</evidence>
<dbReference type="GO" id="GO:0006635">
    <property type="term" value="P:fatty acid beta-oxidation"/>
    <property type="evidence" value="ECO:0007669"/>
    <property type="project" value="UniProtKB-UniPathway"/>
</dbReference>
<dbReference type="InterPro" id="IPR006176">
    <property type="entry name" value="3-OHacyl-CoA_DH_NAD-bd"/>
</dbReference>
<keyword evidence="10" id="KW-0456">Lyase</keyword>
<dbReference type="SUPFAM" id="SSF51735">
    <property type="entry name" value="NAD(P)-binding Rossmann-fold domains"/>
    <property type="match status" value="1"/>
</dbReference>
<evidence type="ECO:0000256" key="12">
    <source>
        <dbReference type="ARBA" id="ARBA00049556"/>
    </source>
</evidence>
<keyword evidence="11" id="KW-0511">Multifunctional enzyme</keyword>
<dbReference type="PANTHER" id="PTHR23309:SF51">
    <property type="entry name" value="3-HYDROXYACYL-COA DEHYDROGENASE-RELATED"/>
    <property type="match status" value="1"/>
</dbReference>
<evidence type="ECO:0000256" key="10">
    <source>
        <dbReference type="ARBA" id="ARBA00023239"/>
    </source>
</evidence>